<comment type="catalytic activity">
    <reaction evidence="12">
        <text>tRNA(Gly) + glycine + ATP = glycyl-tRNA(Gly) + AMP + diphosphate</text>
        <dbReference type="Rhea" id="RHEA:16013"/>
        <dbReference type="Rhea" id="RHEA-COMP:9664"/>
        <dbReference type="Rhea" id="RHEA-COMP:9683"/>
        <dbReference type="ChEBI" id="CHEBI:30616"/>
        <dbReference type="ChEBI" id="CHEBI:33019"/>
        <dbReference type="ChEBI" id="CHEBI:57305"/>
        <dbReference type="ChEBI" id="CHEBI:78442"/>
        <dbReference type="ChEBI" id="CHEBI:78522"/>
        <dbReference type="ChEBI" id="CHEBI:456215"/>
        <dbReference type="EC" id="6.1.1.14"/>
    </reaction>
</comment>
<evidence type="ECO:0000313" key="14">
    <source>
        <dbReference type="EMBL" id="RZC45037.1"/>
    </source>
</evidence>
<dbReference type="CDD" id="cd00774">
    <property type="entry name" value="GlyRS-like_core"/>
    <property type="match status" value="1"/>
</dbReference>
<dbReference type="InterPro" id="IPR027031">
    <property type="entry name" value="Gly-tRNA_synthase/POLG2"/>
</dbReference>
<proteinExistence type="inferred from homology"/>
<keyword evidence="5" id="KW-0963">Cytoplasm</keyword>
<dbReference type="NCBIfam" id="NF003211">
    <property type="entry name" value="PRK04173.1"/>
    <property type="match status" value="1"/>
</dbReference>
<dbReference type="FunFam" id="3.30.720.200:FF:000001">
    <property type="entry name" value="Glycine--tRNA ligase 2"/>
    <property type="match status" value="1"/>
</dbReference>
<dbReference type="STRING" id="3469.A0A4Y7I7V9"/>
<dbReference type="SUPFAM" id="SSF55681">
    <property type="entry name" value="Class II aaRS and biotin synthetases"/>
    <property type="match status" value="1"/>
</dbReference>
<keyword evidence="7" id="KW-0547">Nucleotide-binding</keyword>
<evidence type="ECO:0000256" key="5">
    <source>
        <dbReference type="ARBA" id="ARBA00022490"/>
    </source>
</evidence>
<evidence type="ECO:0000256" key="12">
    <source>
        <dbReference type="ARBA" id="ARBA00047937"/>
    </source>
</evidence>
<comment type="similarity">
    <text evidence="2">Belongs to the class-II aminoacyl-tRNA synthetase family.</text>
</comment>
<dbReference type="PRINTS" id="PR01043">
    <property type="entry name" value="TRNASYNTHGLY"/>
</dbReference>
<dbReference type="Gramene" id="RZC45037">
    <property type="protein sequence ID" value="RZC45037"/>
    <property type="gene ID" value="C5167_037981"/>
</dbReference>
<comment type="subcellular location">
    <subcellularLocation>
        <location evidence="1">Cytoplasm</location>
    </subcellularLocation>
</comment>
<dbReference type="Pfam" id="PF03129">
    <property type="entry name" value="HGTP_anticodon"/>
    <property type="match status" value="1"/>
</dbReference>
<evidence type="ECO:0000313" key="15">
    <source>
        <dbReference type="Proteomes" id="UP000316621"/>
    </source>
</evidence>
<protein>
    <recommendedName>
        <fullName evidence="4">glycine--tRNA ligase</fullName>
        <ecNumber evidence="4">6.1.1.14</ecNumber>
    </recommendedName>
    <alternativeName>
        <fullName evidence="11">Diadenosine tetraphosphate synthetase</fullName>
    </alternativeName>
</protein>
<evidence type="ECO:0000256" key="9">
    <source>
        <dbReference type="ARBA" id="ARBA00022917"/>
    </source>
</evidence>
<dbReference type="PANTHER" id="PTHR10745:SF0">
    <property type="entry name" value="GLYCINE--TRNA LIGASE"/>
    <property type="match status" value="1"/>
</dbReference>
<dbReference type="InterPro" id="IPR033731">
    <property type="entry name" value="GlyRS-like_core"/>
</dbReference>
<dbReference type="InterPro" id="IPR002314">
    <property type="entry name" value="aa-tRNA-synt_IIb"/>
</dbReference>
<dbReference type="SUPFAM" id="SSF52954">
    <property type="entry name" value="Class II aaRS ABD-related"/>
    <property type="match status" value="1"/>
</dbReference>
<evidence type="ECO:0000256" key="7">
    <source>
        <dbReference type="ARBA" id="ARBA00022741"/>
    </source>
</evidence>
<keyword evidence="6" id="KW-0436">Ligase</keyword>
<dbReference type="Gene3D" id="3.40.50.800">
    <property type="entry name" value="Anticodon-binding domain"/>
    <property type="match status" value="1"/>
</dbReference>
<dbReference type="FunFam" id="3.30.40.230:FF:000001">
    <property type="entry name" value="Glycine--tRNA ligase"/>
    <property type="match status" value="1"/>
</dbReference>
<dbReference type="InterPro" id="IPR045864">
    <property type="entry name" value="aa-tRNA-synth_II/BPL/LPL"/>
</dbReference>
<organism evidence="14 15">
    <name type="scientific">Papaver somniferum</name>
    <name type="common">Opium poppy</name>
    <dbReference type="NCBI Taxonomy" id="3469"/>
    <lineage>
        <taxon>Eukaryota</taxon>
        <taxon>Viridiplantae</taxon>
        <taxon>Streptophyta</taxon>
        <taxon>Embryophyta</taxon>
        <taxon>Tracheophyta</taxon>
        <taxon>Spermatophyta</taxon>
        <taxon>Magnoliopsida</taxon>
        <taxon>Ranunculales</taxon>
        <taxon>Papaveraceae</taxon>
        <taxon>Papaveroideae</taxon>
        <taxon>Papaver</taxon>
    </lineage>
</organism>
<evidence type="ECO:0000256" key="4">
    <source>
        <dbReference type="ARBA" id="ARBA00012829"/>
    </source>
</evidence>
<evidence type="ECO:0000256" key="2">
    <source>
        <dbReference type="ARBA" id="ARBA00008226"/>
    </source>
</evidence>
<dbReference type="GO" id="GO:0005739">
    <property type="term" value="C:mitochondrion"/>
    <property type="evidence" value="ECO:0007669"/>
    <property type="project" value="TreeGrafter"/>
</dbReference>
<evidence type="ECO:0000256" key="8">
    <source>
        <dbReference type="ARBA" id="ARBA00022840"/>
    </source>
</evidence>
<dbReference type="GO" id="GO:0070150">
    <property type="term" value="P:mitochondrial glycyl-tRNA aminoacylation"/>
    <property type="evidence" value="ECO:0007669"/>
    <property type="project" value="TreeGrafter"/>
</dbReference>
<reference evidence="14 15" key="1">
    <citation type="journal article" date="2018" name="Science">
        <title>The opium poppy genome and morphinan production.</title>
        <authorList>
            <person name="Guo L."/>
            <person name="Winzer T."/>
            <person name="Yang X."/>
            <person name="Li Y."/>
            <person name="Ning Z."/>
            <person name="He Z."/>
            <person name="Teodor R."/>
            <person name="Lu Y."/>
            <person name="Bowser T.A."/>
            <person name="Graham I.A."/>
            <person name="Ye K."/>
        </authorList>
    </citation>
    <scope>NUCLEOTIDE SEQUENCE [LARGE SCALE GENOMIC DNA]</scope>
    <source>
        <strain evidence="15">cv. HN1</strain>
        <tissue evidence="14">Leaves</tissue>
    </source>
</reference>
<dbReference type="InterPro" id="IPR004154">
    <property type="entry name" value="Anticodon-bd"/>
</dbReference>
<evidence type="ECO:0000256" key="6">
    <source>
        <dbReference type="ARBA" id="ARBA00022598"/>
    </source>
</evidence>
<keyword evidence="15" id="KW-1185">Reference proteome</keyword>
<keyword evidence="8" id="KW-0067">ATP-binding</keyword>
<dbReference type="AlphaFoldDB" id="A0A4Y7I7V9"/>
<keyword evidence="9" id="KW-0648">Protein biosynthesis</keyword>
<dbReference type="InterPro" id="IPR036621">
    <property type="entry name" value="Anticodon-bd_dom_sf"/>
</dbReference>
<dbReference type="Gene3D" id="3.30.720.200">
    <property type="match status" value="1"/>
</dbReference>
<dbReference type="FunFam" id="3.30.930.10:FF:000010">
    <property type="entry name" value="Glycyl-tRNA synthetase 1"/>
    <property type="match status" value="1"/>
</dbReference>
<dbReference type="PROSITE" id="PS50862">
    <property type="entry name" value="AA_TRNA_LIGASE_II"/>
    <property type="match status" value="1"/>
</dbReference>
<dbReference type="GO" id="GO:0005524">
    <property type="term" value="F:ATP binding"/>
    <property type="evidence" value="ECO:0007669"/>
    <property type="project" value="UniProtKB-KW"/>
</dbReference>
<dbReference type="EMBL" id="CM010715">
    <property type="protein sequence ID" value="RZC45037.1"/>
    <property type="molecule type" value="Genomic_DNA"/>
</dbReference>
<evidence type="ECO:0000256" key="1">
    <source>
        <dbReference type="ARBA" id="ARBA00004496"/>
    </source>
</evidence>
<dbReference type="PANTHER" id="PTHR10745">
    <property type="entry name" value="GLYCYL-TRNA SYNTHETASE/DNA POLYMERASE SUBUNIT GAMMA-2"/>
    <property type="match status" value="1"/>
</dbReference>
<dbReference type="Pfam" id="PF00587">
    <property type="entry name" value="tRNA-synt_2b"/>
    <property type="match status" value="1"/>
</dbReference>
<feature type="domain" description="Aminoacyl-transfer RNA synthetases class-II family profile" evidence="13">
    <location>
        <begin position="67"/>
        <end position="522"/>
    </location>
</feature>
<name>A0A4Y7I7V9_PAPSO</name>
<dbReference type="InterPro" id="IPR006195">
    <property type="entry name" value="aa-tRNA-synth_II"/>
</dbReference>
<evidence type="ECO:0000256" key="3">
    <source>
        <dbReference type="ARBA" id="ARBA00011738"/>
    </source>
</evidence>
<dbReference type="Proteomes" id="UP000316621">
    <property type="component" value="Chromosome 1"/>
</dbReference>
<gene>
    <name evidence="14" type="ORF">C5167_037981</name>
</gene>
<dbReference type="Gene3D" id="3.30.40.230">
    <property type="match status" value="1"/>
</dbReference>
<evidence type="ECO:0000256" key="11">
    <source>
        <dbReference type="ARBA" id="ARBA00030057"/>
    </source>
</evidence>
<evidence type="ECO:0000256" key="10">
    <source>
        <dbReference type="ARBA" id="ARBA00023146"/>
    </source>
</evidence>
<evidence type="ECO:0000259" key="13">
    <source>
        <dbReference type="PROSITE" id="PS50862"/>
    </source>
</evidence>
<dbReference type="EC" id="6.1.1.14" evidence="4"/>
<dbReference type="InterPro" id="IPR002315">
    <property type="entry name" value="tRNA-synt_gly"/>
</dbReference>
<dbReference type="Gene3D" id="3.30.930.10">
    <property type="entry name" value="Bira Bifunctional Protein, Domain 2"/>
    <property type="match status" value="1"/>
</dbReference>
<accession>A0A4Y7I7V9</accession>
<dbReference type="NCBIfam" id="TIGR00389">
    <property type="entry name" value="glyS_dimeric"/>
    <property type="match status" value="1"/>
</dbReference>
<keyword evidence="10" id="KW-0030">Aminoacyl-tRNA synthetase</keyword>
<dbReference type="GO" id="GO:0004820">
    <property type="term" value="F:glycine-tRNA ligase activity"/>
    <property type="evidence" value="ECO:0007669"/>
    <property type="project" value="UniProtKB-EC"/>
</dbReference>
<comment type="subunit">
    <text evidence="3">Homodimer.</text>
</comment>
<sequence>MESHQGKSEAIETLEKSSIDCQISSSSNGVSVSDGMNKEECRKKVVNVLERRFFCKLSFNIYGGVAGLYDYGPPGCAVKSNVLALWRRHFVLEENMMEVDCPCITPEVVLQASGHVDKFTDLMVKDEKAGTFHRADHLLKDFCTEKLKGQSLSVEKVQELKHVVAMLDDFSPEQLGSKIKEYGIVAPITKNPLSDPYPFNLMFQTSIGPSGMIPGYMRPETAQGIFVNFKDLYYYNGSKLPFAAAQIGQAFRNEISPRQGLLRVREFTLAEVEHFVDPEDKSHPKFRKVADLEFLMFPREEQNAVPVKEAVKLRLGDAVAKGIVNNETLGYFIGRVYLFLTRLGIDKERLRFRQHLENEMAHYAADCWDAEIECSYGWMECVGIADRSAYDLRAHSEKSGTPLVAHEKFSEPKEVEKLVITPVKKELGLAFKGDQKKIVEALEAMDEKEAMEVKAALELKGEVEFQVCTLGKAITIKSSMVLISKEIKKEHRRVFTPSVIEPSFGIGRIIYCLFEHSFYTRPSKAGDEVEQLNVFRFPPVVAPFKCTVFPLEQNPGKKAVAEQISESLTAAGISNIMDTTGASIGKRYARTDELGVPFAITVDTPPTVTIRERDSKKQVRVEVKKVAT</sequence>
<dbReference type="OMA" id="CIGKSYR"/>